<feature type="transmembrane region" description="Helical" evidence="1">
    <location>
        <begin position="33"/>
        <end position="51"/>
    </location>
</feature>
<evidence type="ECO:0000313" key="2">
    <source>
        <dbReference type="EMBL" id="PIY90766.1"/>
    </source>
</evidence>
<protein>
    <recommendedName>
        <fullName evidence="4">Baseplate protein J-like domain-containing protein</fullName>
    </recommendedName>
</protein>
<dbReference type="EMBL" id="PFLX01000044">
    <property type="protein sequence ID" value="PIY90766.1"/>
    <property type="molecule type" value="Genomic_DNA"/>
</dbReference>
<sequence length="398" mass="45566">MNRKKFFDVLPPKRIVIEKVEEKKSPKKIKKGLIFLLFLLIFFLFFSYFVLAKVKINIWPKTETLNFEERILLDVNASKTDFLNKIIPAKILEIEEEASQEFPASGEIEKEAEGKIRVYNKFNLPVTLKLGTRFQPANKEVIYFCSLSKFTIPAKGFIDIPVKACLVKSGEAEKYNIGPSKFSVPGLSGSELFFSVYGESTEPMKGGGSFSQITNDDLEKAKNILTEVLFSQLEESLRKKILTDSFFLKEATKKEILEVTPDSKVLSETEFFTLKEKGKLTTFSFQKSDLENFTKEIILAQIPKGMKFQAESLKIDFQPESIDLEKGKTILKCKFSAIIFPDINLAFLKENLRGKSLSESKRILENREDIIKAQISAFPFWLRKIPKDEKKIEILTNL</sequence>
<comment type="caution">
    <text evidence="2">The sequence shown here is derived from an EMBL/GenBank/DDBJ whole genome shotgun (WGS) entry which is preliminary data.</text>
</comment>
<name>A0A2M7R7J1_9BACT</name>
<keyword evidence="1" id="KW-0812">Transmembrane</keyword>
<proteinExistence type="predicted"/>
<keyword evidence="1" id="KW-0472">Membrane</keyword>
<evidence type="ECO:0000313" key="3">
    <source>
        <dbReference type="Proteomes" id="UP000230055"/>
    </source>
</evidence>
<reference evidence="3" key="1">
    <citation type="submission" date="2017-09" db="EMBL/GenBank/DDBJ databases">
        <title>Depth-based differentiation of microbial function through sediment-hosted aquifers and enrichment of novel symbionts in the deep terrestrial subsurface.</title>
        <authorList>
            <person name="Probst A.J."/>
            <person name="Ladd B."/>
            <person name="Jarett J.K."/>
            <person name="Geller-Mcgrath D.E."/>
            <person name="Sieber C.M.K."/>
            <person name="Emerson J.B."/>
            <person name="Anantharaman K."/>
            <person name="Thomas B.C."/>
            <person name="Malmstrom R."/>
            <person name="Stieglmeier M."/>
            <person name="Klingl A."/>
            <person name="Woyke T."/>
            <person name="Ryan C.M."/>
            <person name="Banfield J.F."/>
        </authorList>
    </citation>
    <scope>NUCLEOTIDE SEQUENCE [LARGE SCALE GENOMIC DNA]</scope>
</reference>
<evidence type="ECO:0008006" key="4">
    <source>
        <dbReference type="Google" id="ProtNLM"/>
    </source>
</evidence>
<evidence type="ECO:0000256" key="1">
    <source>
        <dbReference type="SAM" id="Phobius"/>
    </source>
</evidence>
<organism evidence="2 3">
    <name type="scientific">Candidatus Nealsonbacteria bacterium CG_4_10_14_0_8_um_filter_35_10</name>
    <dbReference type="NCBI Taxonomy" id="1974683"/>
    <lineage>
        <taxon>Bacteria</taxon>
        <taxon>Candidatus Nealsoniibacteriota</taxon>
    </lineage>
</organism>
<accession>A0A2M7R7J1</accession>
<keyword evidence="1" id="KW-1133">Transmembrane helix</keyword>
<dbReference type="AlphaFoldDB" id="A0A2M7R7J1"/>
<gene>
    <name evidence="2" type="ORF">COY72_01720</name>
</gene>
<dbReference type="Proteomes" id="UP000230055">
    <property type="component" value="Unassembled WGS sequence"/>
</dbReference>